<dbReference type="Pfam" id="PF01546">
    <property type="entry name" value="Peptidase_M20"/>
    <property type="match status" value="1"/>
</dbReference>
<evidence type="ECO:0000313" key="4">
    <source>
        <dbReference type="EMBL" id="EYT48113.1"/>
    </source>
</evidence>
<dbReference type="SUPFAM" id="SSF53187">
    <property type="entry name" value="Zn-dependent exopeptidases"/>
    <property type="match status" value="1"/>
</dbReference>
<feature type="domain" description="Peptidase M20 dimerisation" evidence="3">
    <location>
        <begin position="194"/>
        <end position="285"/>
    </location>
</feature>
<keyword evidence="5" id="KW-1185">Reference proteome</keyword>
<name>A0A022KVQ5_9MICO</name>
<evidence type="ECO:0000256" key="2">
    <source>
        <dbReference type="SAM" id="MobiDB-lite"/>
    </source>
</evidence>
<dbReference type="InterPro" id="IPR036264">
    <property type="entry name" value="Bact_exopeptidase_dim_dom"/>
</dbReference>
<dbReference type="GO" id="GO:0046657">
    <property type="term" value="P:folic acid catabolic process"/>
    <property type="evidence" value="ECO:0007669"/>
    <property type="project" value="TreeGrafter"/>
</dbReference>
<dbReference type="InterPro" id="IPR052030">
    <property type="entry name" value="Peptidase_M20/M20A_hydrolases"/>
</dbReference>
<dbReference type="NCBIfam" id="TIGR01891">
    <property type="entry name" value="amidohydrolases"/>
    <property type="match status" value="1"/>
</dbReference>
<accession>A0A022KVQ5</accession>
<keyword evidence="4" id="KW-0378">Hydrolase</keyword>
<dbReference type="PANTHER" id="PTHR30575:SF0">
    <property type="entry name" value="XAA-ARG DIPEPTIDASE"/>
    <property type="match status" value="1"/>
</dbReference>
<feature type="region of interest" description="Disordered" evidence="2">
    <location>
        <begin position="1"/>
        <end position="25"/>
    </location>
</feature>
<feature type="region of interest" description="Disordered" evidence="2">
    <location>
        <begin position="412"/>
        <end position="434"/>
    </location>
</feature>
<dbReference type="GO" id="GO:0016805">
    <property type="term" value="F:dipeptidase activity"/>
    <property type="evidence" value="ECO:0007669"/>
    <property type="project" value="InterPro"/>
</dbReference>
<dbReference type="GO" id="GO:0005737">
    <property type="term" value="C:cytoplasm"/>
    <property type="evidence" value="ECO:0007669"/>
    <property type="project" value="TreeGrafter"/>
</dbReference>
<dbReference type="InterPro" id="IPR002933">
    <property type="entry name" value="Peptidase_M20"/>
</dbReference>
<gene>
    <name evidence="4" type="ORF">D641_0113075</name>
</gene>
<sequence length="434" mass="45259">MTADDAAPAPAPVAPDSTSPVHPDPAKARIADAYRARRADVLDVARAIHADPEISFEEHRAHDRATDLLEKAGFTVERGIADLPTAFRATLGGGSLVATLCVEYDALPGIGHGCGHNLIAGASLGAALALVEAAPELDVTVQVIGTPAEEHGGGKQLLIERGVFEGVHLSLMTHAMSHTDTYDPIGSTSQAVGRWRATYTGRGAHAAANPADGLNANDAAVIAQVAAGLLRQQVADGQRLALVPQQSGVTNIIPEKAEIDLECRALTMDQFTSLRDRLFDCLRAGAVATGCELDITATEPVYEPLLQDEVLGQAWNEGMEVLGRPLAGSLGVMAGSTDMGNVSQRVPSLHPFVGITGVDVPLHTREFAAAAATDEAYHLMDDAALAMAWAIQSVAADPERRERVLATARELAARESAARESAGRDADGPGNGVA</sequence>
<dbReference type="InterPro" id="IPR017439">
    <property type="entry name" value="Amidohydrolase"/>
</dbReference>
<protein>
    <recommendedName>
        <fullName evidence="1">Peptidase M20 domain-containing protein 2</fullName>
    </recommendedName>
</protein>
<reference evidence="4 5" key="1">
    <citation type="journal article" date="2013" name="Genome Announc.">
        <title>Draft genome sequence of an Actinobacterium, Brachybacterium muris strain UCD-AY4.</title>
        <authorList>
            <person name="Lo J.R."/>
            <person name="Lang J.M."/>
            <person name="Darling A.E."/>
            <person name="Eisen J.A."/>
            <person name="Coil D.A."/>
        </authorList>
    </citation>
    <scope>NUCLEOTIDE SEQUENCE [LARGE SCALE GENOMIC DNA]</scope>
    <source>
        <strain evidence="4 5">UCD-AY4</strain>
    </source>
</reference>
<feature type="compositionally biased region" description="Low complexity" evidence="2">
    <location>
        <begin position="1"/>
        <end position="21"/>
    </location>
</feature>
<evidence type="ECO:0000313" key="5">
    <source>
        <dbReference type="Proteomes" id="UP000019754"/>
    </source>
</evidence>
<dbReference type="AlphaFoldDB" id="A0A022KVQ5"/>
<proteinExistence type="inferred from homology"/>
<dbReference type="Gene3D" id="3.30.70.360">
    <property type="match status" value="1"/>
</dbReference>
<evidence type="ECO:0000259" key="3">
    <source>
        <dbReference type="Pfam" id="PF07687"/>
    </source>
</evidence>
<comment type="caution">
    <text evidence="4">The sequence shown here is derived from an EMBL/GenBank/DDBJ whole genome shotgun (WGS) entry which is preliminary data.</text>
</comment>
<dbReference type="SUPFAM" id="SSF55031">
    <property type="entry name" value="Bacterial exopeptidase dimerisation domain"/>
    <property type="match status" value="1"/>
</dbReference>
<feature type="compositionally biased region" description="Basic and acidic residues" evidence="2">
    <location>
        <begin position="412"/>
        <end position="427"/>
    </location>
</feature>
<comment type="similarity">
    <text evidence="1">Belongs to the peptidase M20A family.</text>
</comment>
<dbReference type="GO" id="GO:0071713">
    <property type="term" value="F:para-aminobenzoyl-glutamate hydrolase activity"/>
    <property type="evidence" value="ECO:0007669"/>
    <property type="project" value="TreeGrafter"/>
</dbReference>
<dbReference type="Gene3D" id="3.40.630.10">
    <property type="entry name" value="Zn peptidases"/>
    <property type="match status" value="1"/>
</dbReference>
<dbReference type="InterPro" id="IPR011650">
    <property type="entry name" value="Peptidase_M20_dimer"/>
</dbReference>
<dbReference type="InterPro" id="IPR017144">
    <property type="entry name" value="Xaa-Arg_dipeptidase"/>
</dbReference>
<organism evidence="4 5">
    <name type="scientific">Brachybacterium muris UCD-AY4</name>
    <dbReference type="NCBI Taxonomy" id="1249481"/>
    <lineage>
        <taxon>Bacteria</taxon>
        <taxon>Bacillati</taxon>
        <taxon>Actinomycetota</taxon>
        <taxon>Actinomycetes</taxon>
        <taxon>Micrococcales</taxon>
        <taxon>Dermabacteraceae</taxon>
        <taxon>Brachybacterium</taxon>
    </lineage>
</organism>
<dbReference type="HOGENOM" id="CLU_031812_1_0_11"/>
<dbReference type="EMBL" id="AORC01000018">
    <property type="protein sequence ID" value="EYT48113.1"/>
    <property type="molecule type" value="Genomic_DNA"/>
</dbReference>
<dbReference type="Proteomes" id="UP000019754">
    <property type="component" value="Unassembled WGS sequence"/>
</dbReference>
<dbReference type="Pfam" id="PF07687">
    <property type="entry name" value="M20_dimer"/>
    <property type="match status" value="1"/>
</dbReference>
<dbReference type="STRING" id="1249481.D641_0113075"/>
<dbReference type="PIRSF" id="PIRSF037226">
    <property type="entry name" value="Amidohydrolase_ACY1L2_prd"/>
    <property type="match status" value="1"/>
</dbReference>
<dbReference type="PANTHER" id="PTHR30575">
    <property type="entry name" value="PEPTIDASE M20"/>
    <property type="match status" value="1"/>
</dbReference>
<dbReference type="RefSeq" id="WP_017823950.1">
    <property type="nucleotide sequence ID" value="NZ_AORC01000018.1"/>
</dbReference>
<evidence type="ECO:0000256" key="1">
    <source>
        <dbReference type="PIRNR" id="PIRNR037226"/>
    </source>
</evidence>